<keyword evidence="2" id="KW-1185">Reference proteome</keyword>
<evidence type="ECO:0000313" key="1">
    <source>
        <dbReference type="EMBL" id="QSR26464.1"/>
    </source>
</evidence>
<evidence type="ECO:0000313" key="2">
    <source>
        <dbReference type="Proteomes" id="UP000662818"/>
    </source>
</evidence>
<gene>
    <name evidence="1" type="ORF">CFH99_12595</name>
</gene>
<name>A0ABX7PKF7_9ACTN</name>
<protein>
    <recommendedName>
        <fullName evidence="3">AbiEi antitoxin C-terminal domain-containing protein</fullName>
    </recommendedName>
</protein>
<dbReference type="Proteomes" id="UP000662818">
    <property type="component" value="Chromosome"/>
</dbReference>
<reference evidence="1 2" key="1">
    <citation type="submission" date="2017-06" db="EMBL/GenBank/DDBJ databases">
        <title>Complete Genome Sequence of the Soil Carbazole-Degrading Bacterium Nocardioides aromaticivorans IC177.</title>
        <authorList>
            <person name="Vejarano F."/>
            <person name="Suzuki-Minakuchi C."/>
            <person name="Ohtsubo Y."/>
            <person name="Tsuda M."/>
            <person name="Okada K."/>
            <person name="Nojiri H."/>
        </authorList>
    </citation>
    <scope>NUCLEOTIDE SEQUENCE [LARGE SCALE GENOMIC DNA]</scope>
    <source>
        <strain evidence="1 2">IC177</strain>
    </source>
</reference>
<dbReference type="RefSeq" id="WP_207010865.1">
    <property type="nucleotide sequence ID" value="NZ_CP022295.1"/>
</dbReference>
<organism evidence="1 2">
    <name type="scientific">Nocardioides aromaticivorans</name>
    <dbReference type="NCBI Taxonomy" id="200618"/>
    <lineage>
        <taxon>Bacteria</taxon>
        <taxon>Bacillati</taxon>
        <taxon>Actinomycetota</taxon>
        <taxon>Actinomycetes</taxon>
        <taxon>Propionibacteriales</taxon>
        <taxon>Nocardioidaceae</taxon>
        <taxon>Nocardioides</taxon>
    </lineage>
</organism>
<accession>A0ABX7PKF7</accession>
<sequence>MEIGPDGAIRGQVRAVGHQRVVHGLYRRETPALSEWENFRLDLSALRMVLPRGAAFTHVTGARVRGWDLPALPEKVPFFAAVRGPGRPRRPGVICSRLTHPSEVELVQGLPVDEPAEILLRAARDLGEVDLAIMLESAVRLGDIEPAAVEEVLASKRPGTTILRRVWERRNPRSESPGETLLHKFHQVMDVETEPQVDIFDDDGTFVCRADLLVCGTTSLHEYDGEIHRDQRVHRRDLRRERALASTPYVRRGYTLDDLLNHPAALMHELDRLLDRSHRPRRLRAWRTLIGDSLYSHTGRARVMNRWYRSTNPTDWARTA</sequence>
<dbReference type="EMBL" id="CP022295">
    <property type="protein sequence ID" value="QSR26464.1"/>
    <property type="molecule type" value="Genomic_DNA"/>
</dbReference>
<evidence type="ECO:0008006" key="3">
    <source>
        <dbReference type="Google" id="ProtNLM"/>
    </source>
</evidence>
<proteinExistence type="predicted"/>